<evidence type="ECO:0000313" key="8">
    <source>
        <dbReference type="EMBL" id="SHE55782.1"/>
    </source>
</evidence>
<dbReference type="Proteomes" id="UP000184295">
    <property type="component" value="Unassembled WGS sequence"/>
</dbReference>
<evidence type="ECO:0000256" key="2">
    <source>
        <dbReference type="ARBA" id="ARBA00006143"/>
    </source>
</evidence>
<dbReference type="InterPro" id="IPR051790">
    <property type="entry name" value="Cytochrome_c-biogenesis_DsbD"/>
</dbReference>
<dbReference type="RefSeq" id="WP_072789365.1">
    <property type="nucleotide sequence ID" value="NZ_FQUL01000010.1"/>
</dbReference>
<dbReference type="Pfam" id="PF02683">
    <property type="entry name" value="DsbD_TM"/>
    <property type="match status" value="1"/>
</dbReference>
<feature type="domain" description="Cytochrome C biogenesis protein transmembrane" evidence="7">
    <location>
        <begin position="8"/>
        <end position="206"/>
    </location>
</feature>
<feature type="transmembrane region" description="Helical" evidence="6">
    <location>
        <begin position="170"/>
        <end position="191"/>
    </location>
</feature>
<dbReference type="OrthoDB" id="9803065at2"/>
<reference evidence="9" key="1">
    <citation type="submission" date="2016-11" db="EMBL/GenBank/DDBJ databases">
        <authorList>
            <person name="Varghese N."/>
            <person name="Submissions S."/>
        </authorList>
    </citation>
    <scope>NUCLEOTIDE SEQUENCE [LARGE SCALE GENOMIC DNA]</scope>
    <source>
        <strain evidence="9">DSM 19514</strain>
    </source>
</reference>
<feature type="transmembrane region" description="Helical" evidence="6">
    <location>
        <begin position="88"/>
        <end position="110"/>
    </location>
</feature>
<evidence type="ECO:0000256" key="4">
    <source>
        <dbReference type="ARBA" id="ARBA00022989"/>
    </source>
</evidence>
<evidence type="ECO:0000259" key="7">
    <source>
        <dbReference type="Pfam" id="PF02683"/>
    </source>
</evidence>
<proteinExistence type="inferred from homology"/>
<dbReference type="AlphaFoldDB" id="A0A1M4UG68"/>
<accession>A0A1M4UG68</accession>
<evidence type="ECO:0000256" key="1">
    <source>
        <dbReference type="ARBA" id="ARBA00004141"/>
    </source>
</evidence>
<feature type="transmembrane region" description="Helical" evidence="6">
    <location>
        <begin position="130"/>
        <end position="158"/>
    </location>
</feature>
<evidence type="ECO:0000256" key="6">
    <source>
        <dbReference type="SAM" id="Phobius"/>
    </source>
</evidence>
<dbReference type="PANTHER" id="PTHR31272">
    <property type="entry name" value="CYTOCHROME C-TYPE BIOGENESIS PROTEIN HI_1454-RELATED"/>
    <property type="match status" value="1"/>
</dbReference>
<keyword evidence="4 6" id="KW-1133">Transmembrane helix</keyword>
<feature type="transmembrane region" description="Helical" evidence="6">
    <location>
        <begin position="7"/>
        <end position="33"/>
    </location>
</feature>
<sequence>MVPGLEYVAAFGGGIVSFLSPCVLPLVPAYLSVVSGVGTQDIVTSSSDNIKKLALSTTLFILGFAIVFTALGLTVSAIGASINSYKPLLVRVSGVVLLLMAAFLLASVFLKLPWLYQEKRFHPQLSRFGLFASPIAGMAFAFGWTPCIGPILASVLAVAATSGKATQGAILLISYSLGLGVPFLVTGLAFSKLVGAFAFIKRHFTVLTSISAGVLALFGILLSLNDFSWITIHLENLATSIGLGSLNKLG</sequence>
<dbReference type="GO" id="GO:0016020">
    <property type="term" value="C:membrane"/>
    <property type="evidence" value="ECO:0007669"/>
    <property type="project" value="UniProtKB-SubCell"/>
</dbReference>
<comment type="subcellular location">
    <subcellularLocation>
        <location evidence="1">Membrane</location>
        <topology evidence="1">Multi-pass membrane protein</topology>
    </subcellularLocation>
</comment>
<gene>
    <name evidence="8" type="ORF">SAMN02745225_00963</name>
</gene>
<organism evidence="8 9">
    <name type="scientific">Ferrithrix thermotolerans DSM 19514</name>
    <dbReference type="NCBI Taxonomy" id="1121881"/>
    <lineage>
        <taxon>Bacteria</taxon>
        <taxon>Bacillati</taxon>
        <taxon>Actinomycetota</taxon>
        <taxon>Acidimicrobiia</taxon>
        <taxon>Acidimicrobiales</taxon>
        <taxon>Acidimicrobiaceae</taxon>
        <taxon>Ferrithrix</taxon>
    </lineage>
</organism>
<dbReference type="InterPro" id="IPR003834">
    <property type="entry name" value="Cyt_c_assmbl_TM_dom"/>
</dbReference>
<evidence type="ECO:0000256" key="3">
    <source>
        <dbReference type="ARBA" id="ARBA00022692"/>
    </source>
</evidence>
<evidence type="ECO:0000313" key="9">
    <source>
        <dbReference type="Proteomes" id="UP000184295"/>
    </source>
</evidence>
<keyword evidence="9" id="KW-1185">Reference proteome</keyword>
<dbReference type="GO" id="GO:0017004">
    <property type="term" value="P:cytochrome complex assembly"/>
    <property type="evidence" value="ECO:0007669"/>
    <property type="project" value="InterPro"/>
</dbReference>
<dbReference type="EMBL" id="FQUL01000010">
    <property type="protein sequence ID" value="SHE55782.1"/>
    <property type="molecule type" value="Genomic_DNA"/>
</dbReference>
<evidence type="ECO:0000256" key="5">
    <source>
        <dbReference type="ARBA" id="ARBA00023136"/>
    </source>
</evidence>
<feature type="transmembrane region" description="Helical" evidence="6">
    <location>
        <begin position="203"/>
        <end position="224"/>
    </location>
</feature>
<dbReference type="PANTHER" id="PTHR31272:SF4">
    <property type="entry name" value="CYTOCHROME C-TYPE BIOGENESIS PROTEIN HI_1454-RELATED"/>
    <property type="match status" value="1"/>
</dbReference>
<protein>
    <submittedName>
        <fullName evidence="8">Cytochrome c-type biogenesis protein</fullName>
    </submittedName>
</protein>
<feature type="transmembrane region" description="Helical" evidence="6">
    <location>
        <begin position="53"/>
        <end position="76"/>
    </location>
</feature>
<comment type="similarity">
    <text evidence="2">Belongs to the DsbD family.</text>
</comment>
<name>A0A1M4UG68_9ACTN</name>
<keyword evidence="3 6" id="KW-0812">Transmembrane</keyword>
<keyword evidence="5 6" id="KW-0472">Membrane</keyword>
<dbReference type="STRING" id="1121881.SAMN02745225_00963"/>